<evidence type="ECO:0000313" key="2">
    <source>
        <dbReference type="EMBL" id="KAH1108155.1"/>
    </source>
</evidence>
<reference evidence="2 3" key="1">
    <citation type="journal article" date="2021" name="Plant Biotechnol. J.">
        <title>Multi-omics assisted identification of the key and species-specific regulatory components of drought-tolerant mechanisms in Gossypium stocksii.</title>
        <authorList>
            <person name="Yu D."/>
            <person name="Ke L."/>
            <person name="Zhang D."/>
            <person name="Wu Y."/>
            <person name="Sun Y."/>
            <person name="Mei J."/>
            <person name="Sun J."/>
            <person name="Sun Y."/>
        </authorList>
    </citation>
    <scope>NUCLEOTIDE SEQUENCE [LARGE SCALE GENOMIC DNA]</scope>
    <source>
        <strain evidence="3">cv. E1</strain>
        <tissue evidence="2">Leaf</tissue>
    </source>
</reference>
<proteinExistence type="predicted"/>
<gene>
    <name evidence="2" type="ORF">J1N35_011923</name>
</gene>
<feature type="compositionally biased region" description="Acidic residues" evidence="1">
    <location>
        <begin position="14"/>
        <end position="27"/>
    </location>
</feature>
<sequence>KVLSSPEYPTQEEGKEDADDLQEEAPQNDDAKPKPKKVTELVVERNREPVPTKEPFLHG</sequence>
<keyword evidence="3" id="KW-1185">Reference proteome</keyword>
<protein>
    <submittedName>
        <fullName evidence="2">Uncharacterized protein</fullName>
    </submittedName>
</protein>
<feature type="compositionally biased region" description="Basic and acidic residues" evidence="1">
    <location>
        <begin position="29"/>
        <end position="59"/>
    </location>
</feature>
<feature type="non-terminal residue" evidence="2">
    <location>
        <position position="1"/>
    </location>
</feature>
<dbReference type="AlphaFoldDB" id="A0A9D3W507"/>
<feature type="region of interest" description="Disordered" evidence="1">
    <location>
        <begin position="1"/>
        <end position="59"/>
    </location>
</feature>
<name>A0A9D3W507_9ROSI</name>
<dbReference type="Proteomes" id="UP000828251">
    <property type="component" value="Unassembled WGS sequence"/>
</dbReference>
<evidence type="ECO:0000256" key="1">
    <source>
        <dbReference type="SAM" id="MobiDB-lite"/>
    </source>
</evidence>
<accession>A0A9D3W507</accession>
<organism evidence="2 3">
    <name type="scientific">Gossypium stocksii</name>
    <dbReference type="NCBI Taxonomy" id="47602"/>
    <lineage>
        <taxon>Eukaryota</taxon>
        <taxon>Viridiplantae</taxon>
        <taxon>Streptophyta</taxon>
        <taxon>Embryophyta</taxon>
        <taxon>Tracheophyta</taxon>
        <taxon>Spermatophyta</taxon>
        <taxon>Magnoliopsida</taxon>
        <taxon>eudicotyledons</taxon>
        <taxon>Gunneridae</taxon>
        <taxon>Pentapetalae</taxon>
        <taxon>rosids</taxon>
        <taxon>malvids</taxon>
        <taxon>Malvales</taxon>
        <taxon>Malvaceae</taxon>
        <taxon>Malvoideae</taxon>
        <taxon>Gossypium</taxon>
    </lineage>
</organism>
<dbReference type="EMBL" id="JAIQCV010000004">
    <property type="protein sequence ID" value="KAH1108155.1"/>
    <property type="molecule type" value="Genomic_DNA"/>
</dbReference>
<comment type="caution">
    <text evidence="2">The sequence shown here is derived from an EMBL/GenBank/DDBJ whole genome shotgun (WGS) entry which is preliminary data.</text>
</comment>
<evidence type="ECO:0000313" key="3">
    <source>
        <dbReference type="Proteomes" id="UP000828251"/>
    </source>
</evidence>